<evidence type="ECO:0000313" key="1">
    <source>
        <dbReference type="EMBL" id="KAK6791704.1"/>
    </source>
</evidence>
<accession>A0AAN8TRK2</accession>
<name>A0AAN8TRK2_SOLBU</name>
<protein>
    <submittedName>
        <fullName evidence="1">Uncharacterized protein</fullName>
    </submittedName>
</protein>
<dbReference type="AlphaFoldDB" id="A0AAN8TRK2"/>
<comment type="caution">
    <text evidence="1">The sequence shown here is derived from an EMBL/GenBank/DDBJ whole genome shotgun (WGS) entry which is preliminary data.</text>
</comment>
<keyword evidence="2" id="KW-1185">Reference proteome</keyword>
<dbReference type="EMBL" id="JBANQN010000004">
    <property type="protein sequence ID" value="KAK6791704.1"/>
    <property type="molecule type" value="Genomic_DNA"/>
</dbReference>
<gene>
    <name evidence="1" type="ORF">RDI58_010785</name>
</gene>
<reference evidence="1 2" key="1">
    <citation type="submission" date="2024-02" db="EMBL/GenBank/DDBJ databases">
        <title>de novo genome assembly of Solanum bulbocastanum strain 11H21.</title>
        <authorList>
            <person name="Hosaka A.J."/>
        </authorList>
    </citation>
    <scope>NUCLEOTIDE SEQUENCE [LARGE SCALE GENOMIC DNA]</scope>
    <source>
        <tissue evidence="1">Young leaves</tissue>
    </source>
</reference>
<proteinExistence type="predicted"/>
<sequence>MHTSVSDHTPILMNCTPNALLHPKSFRLYHIVMGHQKFKEILILVWQKHYNDRAIQMVWSKLKALKKELNDLNTYMSNYKLNMPRLEKI</sequence>
<evidence type="ECO:0000313" key="2">
    <source>
        <dbReference type="Proteomes" id="UP001371456"/>
    </source>
</evidence>
<organism evidence="1 2">
    <name type="scientific">Solanum bulbocastanum</name>
    <name type="common">Wild potato</name>
    <dbReference type="NCBI Taxonomy" id="147425"/>
    <lineage>
        <taxon>Eukaryota</taxon>
        <taxon>Viridiplantae</taxon>
        <taxon>Streptophyta</taxon>
        <taxon>Embryophyta</taxon>
        <taxon>Tracheophyta</taxon>
        <taxon>Spermatophyta</taxon>
        <taxon>Magnoliopsida</taxon>
        <taxon>eudicotyledons</taxon>
        <taxon>Gunneridae</taxon>
        <taxon>Pentapetalae</taxon>
        <taxon>asterids</taxon>
        <taxon>lamiids</taxon>
        <taxon>Solanales</taxon>
        <taxon>Solanaceae</taxon>
        <taxon>Solanoideae</taxon>
        <taxon>Solaneae</taxon>
        <taxon>Solanum</taxon>
    </lineage>
</organism>
<dbReference type="Proteomes" id="UP001371456">
    <property type="component" value="Unassembled WGS sequence"/>
</dbReference>